<evidence type="ECO:0000259" key="2">
    <source>
        <dbReference type="Pfam" id="PF14579"/>
    </source>
</evidence>
<dbReference type="Proteomes" id="UP001321486">
    <property type="component" value="Chromosome"/>
</dbReference>
<sequence length="170" mass="18735">MGKKKKSELDKQFAGFQQGMIDNGYSADAVQKIWDILLPFSDYAFNKAHSAAYGVVSYWTAYLKAHYPAEYMAALLTSVGDSRDKLGLYLNECRRMGIKVLPPDVNESIGFFAAVGEDIRFGMGAVRNVGFNVVDHIIAARQEKGRSPPSTTSCARCRSPWPTNARSSPS</sequence>
<evidence type="ECO:0000313" key="3">
    <source>
        <dbReference type="EMBL" id="BDZ50453.1"/>
    </source>
</evidence>
<proteinExistence type="predicted"/>
<name>A0ABN6Y3Z1_9MICO</name>
<keyword evidence="4" id="KW-1185">Reference proteome</keyword>
<dbReference type="Pfam" id="PF14579">
    <property type="entry name" value="HHH_6"/>
    <property type="match status" value="1"/>
</dbReference>
<organism evidence="3 4">
    <name type="scientific">Frondihabitans sucicola</name>
    <dbReference type="NCBI Taxonomy" id="1268041"/>
    <lineage>
        <taxon>Bacteria</taxon>
        <taxon>Bacillati</taxon>
        <taxon>Actinomycetota</taxon>
        <taxon>Actinomycetes</taxon>
        <taxon>Micrococcales</taxon>
        <taxon>Microbacteriaceae</taxon>
        <taxon>Frondihabitans</taxon>
    </lineage>
</organism>
<evidence type="ECO:0000256" key="1">
    <source>
        <dbReference type="SAM" id="MobiDB-lite"/>
    </source>
</evidence>
<evidence type="ECO:0000313" key="4">
    <source>
        <dbReference type="Proteomes" id="UP001321486"/>
    </source>
</evidence>
<dbReference type="PANTHER" id="PTHR32294:SF0">
    <property type="entry name" value="DNA POLYMERASE III SUBUNIT ALPHA"/>
    <property type="match status" value="1"/>
</dbReference>
<dbReference type="Gene3D" id="1.10.150.870">
    <property type="match status" value="1"/>
</dbReference>
<dbReference type="InterPro" id="IPR029460">
    <property type="entry name" value="DNAPol_HHH"/>
</dbReference>
<dbReference type="InterPro" id="IPR004805">
    <property type="entry name" value="DnaE2/DnaE/PolC"/>
</dbReference>
<reference evidence="4" key="1">
    <citation type="journal article" date="2019" name="Int. J. Syst. Evol. Microbiol.">
        <title>The Global Catalogue of Microorganisms (GCM) 10K type strain sequencing project: providing services to taxonomists for standard genome sequencing and annotation.</title>
        <authorList>
            <consortium name="The Broad Institute Genomics Platform"/>
            <consortium name="The Broad Institute Genome Sequencing Center for Infectious Disease"/>
            <person name="Wu L."/>
            <person name="Ma J."/>
        </authorList>
    </citation>
    <scope>NUCLEOTIDE SEQUENCE [LARGE SCALE GENOMIC DNA]</scope>
    <source>
        <strain evidence="4">NBRC 108728</strain>
    </source>
</reference>
<feature type="domain" description="DNA polymerase helix-hairpin-helix motif" evidence="2">
    <location>
        <begin position="97"/>
        <end position="146"/>
    </location>
</feature>
<protein>
    <recommendedName>
        <fullName evidence="2">DNA polymerase helix-hairpin-helix motif domain-containing protein</fullName>
    </recommendedName>
</protein>
<dbReference type="EMBL" id="AP027732">
    <property type="protein sequence ID" value="BDZ50453.1"/>
    <property type="molecule type" value="Genomic_DNA"/>
</dbReference>
<dbReference type="PANTHER" id="PTHR32294">
    <property type="entry name" value="DNA POLYMERASE III SUBUNIT ALPHA"/>
    <property type="match status" value="1"/>
</dbReference>
<feature type="compositionally biased region" description="Polar residues" evidence="1">
    <location>
        <begin position="161"/>
        <end position="170"/>
    </location>
</feature>
<gene>
    <name evidence="3" type="ORF">GCM10025867_26940</name>
</gene>
<feature type="region of interest" description="Disordered" evidence="1">
    <location>
        <begin position="144"/>
        <end position="170"/>
    </location>
</feature>
<accession>A0ABN6Y3Z1</accession>